<dbReference type="AlphaFoldDB" id="A0A0G0UFG3"/>
<accession>A0A0G0UFG3</accession>
<dbReference type="Gene3D" id="1.10.1900.20">
    <property type="entry name" value="Ribosomal protein L20"/>
    <property type="match status" value="1"/>
</dbReference>
<gene>
    <name evidence="5" type="primary">rplT</name>
    <name evidence="7" type="ORF">UU35_C0002G0120</name>
</gene>
<organism evidence="7 8">
    <name type="scientific">Candidatus Uhrbacteria bacterium GW2011_GWC2_41_11</name>
    <dbReference type="NCBI Taxonomy" id="1618985"/>
    <lineage>
        <taxon>Bacteria</taxon>
        <taxon>Candidatus Uhriibacteriota</taxon>
    </lineage>
</organism>
<dbReference type="InterPro" id="IPR005813">
    <property type="entry name" value="Ribosomal_bL20"/>
</dbReference>
<dbReference type="SUPFAM" id="SSF74731">
    <property type="entry name" value="Ribosomal protein L20"/>
    <property type="match status" value="1"/>
</dbReference>
<dbReference type="FunFam" id="1.10.1900.20:FF:000001">
    <property type="entry name" value="50S ribosomal protein L20"/>
    <property type="match status" value="1"/>
</dbReference>
<dbReference type="NCBIfam" id="TIGR01032">
    <property type="entry name" value="rplT_bact"/>
    <property type="match status" value="1"/>
</dbReference>
<evidence type="ECO:0000256" key="4">
    <source>
        <dbReference type="ARBA" id="ARBA00035172"/>
    </source>
</evidence>
<evidence type="ECO:0000313" key="8">
    <source>
        <dbReference type="Proteomes" id="UP000034616"/>
    </source>
</evidence>
<comment type="caution">
    <text evidence="7">The sequence shown here is derived from an EMBL/GenBank/DDBJ whole genome shotgun (WGS) entry which is preliminary data.</text>
</comment>
<sequence>MPRVKRGTHHVKRRTNLLKKTKGYMWGRKSKMKLAHTAVLKAGTHAYRDRRNKKRSFRRLWQLRINAAARFEGISYSRLMDLLKKAGVELDRKVLSNIAAKHPAVFKIIATSVQK</sequence>
<dbReference type="GO" id="GO:0006412">
    <property type="term" value="P:translation"/>
    <property type="evidence" value="ECO:0007669"/>
    <property type="project" value="InterPro"/>
</dbReference>
<dbReference type="GO" id="GO:0000027">
    <property type="term" value="P:ribosomal large subunit assembly"/>
    <property type="evidence" value="ECO:0007669"/>
    <property type="project" value="UniProtKB-UniRule"/>
</dbReference>
<proteinExistence type="inferred from homology"/>
<dbReference type="InterPro" id="IPR035566">
    <property type="entry name" value="Ribosomal_protein_bL20_C"/>
</dbReference>
<evidence type="ECO:0000256" key="2">
    <source>
        <dbReference type="ARBA" id="ARBA00022980"/>
    </source>
</evidence>
<dbReference type="HAMAP" id="MF_00382">
    <property type="entry name" value="Ribosomal_bL20"/>
    <property type="match status" value="1"/>
</dbReference>
<dbReference type="GO" id="GO:1990904">
    <property type="term" value="C:ribonucleoprotein complex"/>
    <property type="evidence" value="ECO:0007669"/>
    <property type="project" value="UniProtKB-KW"/>
</dbReference>
<dbReference type="Pfam" id="PF00453">
    <property type="entry name" value="Ribosomal_L20"/>
    <property type="match status" value="1"/>
</dbReference>
<dbReference type="EMBL" id="LCAH01000002">
    <property type="protein sequence ID" value="KKR87619.1"/>
    <property type="molecule type" value="Genomic_DNA"/>
</dbReference>
<evidence type="ECO:0000256" key="1">
    <source>
        <dbReference type="ARBA" id="ARBA00007698"/>
    </source>
</evidence>
<comment type="similarity">
    <text evidence="1 5 6">Belongs to the bacterial ribosomal protein bL20 family.</text>
</comment>
<dbReference type="Proteomes" id="UP000034616">
    <property type="component" value="Unassembled WGS sequence"/>
</dbReference>
<dbReference type="GO" id="GO:0003735">
    <property type="term" value="F:structural constituent of ribosome"/>
    <property type="evidence" value="ECO:0007669"/>
    <property type="project" value="InterPro"/>
</dbReference>
<dbReference type="PANTHER" id="PTHR10986">
    <property type="entry name" value="39S RIBOSOMAL PROTEIN L20"/>
    <property type="match status" value="1"/>
</dbReference>
<dbReference type="GO" id="GO:0019843">
    <property type="term" value="F:rRNA binding"/>
    <property type="evidence" value="ECO:0007669"/>
    <property type="project" value="UniProtKB-UniRule"/>
</dbReference>
<dbReference type="PRINTS" id="PR00062">
    <property type="entry name" value="RIBOSOMALL20"/>
</dbReference>
<evidence type="ECO:0000256" key="5">
    <source>
        <dbReference type="HAMAP-Rule" id="MF_00382"/>
    </source>
</evidence>
<protein>
    <recommendedName>
        <fullName evidence="4 5">Large ribosomal subunit protein bL20</fullName>
    </recommendedName>
</protein>
<dbReference type="PATRIC" id="fig|1618985.3.peg.274"/>
<keyword evidence="5 6" id="KW-0694">RNA-binding</keyword>
<name>A0A0G0UFG3_9BACT</name>
<evidence type="ECO:0000313" key="7">
    <source>
        <dbReference type="EMBL" id="KKR87619.1"/>
    </source>
</evidence>
<evidence type="ECO:0000256" key="6">
    <source>
        <dbReference type="RuleBase" id="RU000560"/>
    </source>
</evidence>
<keyword evidence="3 5" id="KW-0687">Ribonucleoprotein</keyword>
<keyword evidence="2 5" id="KW-0689">Ribosomal protein</keyword>
<reference evidence="7 8" key="1">
    <citation type="journal article" date="2015" name="Nature">
        <title>rRNA introns, odd ribosomes, and small enigmatic genomes across a large radiation of phyla.</title>
        <authorList>
            <person name="Brown C.T."/>
            <person name="Hug L.A."/>
            <person name="Thomas B.C."/>
            <person name="Sharon I."/>
            <person name="Castelle C.J."/>
            <person name="Singh A."/>
            <person name="Wilkins M.J."/>
            <person name="Williams K.H."/>
            <person name="Banfield J.F."/>
        </authorList>
    </citation>
    <scope>NUCLEOTIDE SEQUENCE [LARGE SCALE GENOMIC DNA]</scope>
</reference>
<dbReference type="Gene3D" id="6.10.160.10">
    <property type="match status" value="1"/>
</dbReference>
<comment type="function">
    <text evidence="5 6">Binds directly to 23S ribosomal RNA and is necessary for the in vitro assembly process of the 50S ribosomal subunit. It is not involved in the protein synthesizing functions of that subunit.</text>
</comment>
<keyword evidence="5 6" id="KW-0699">rRNA-binding</keyword>
<dbReference type="CDD" id="cd07026">
    <property type="entry name" value="Ribosomal_L20"/>
    <property type="match status" value="1"/>
</dbReference>
<dbReference type="GO" id="GO:0005840">
    <property type="term" value="C:ribosome"/>
    <property type="evidence" value="ECO:0007669"/>
    <property type="project" value="UniProtKB-KW"/>
</dbReference>
<evidence type="ECO:0000256" key="3">
    <source>
        <dbReference type="ARBA" id="ARBA00023274"/>
    </source>
</evidence>